<feature type="transmembrane region" description="Helical" evidence="1">
    <location>
        <begin position="89"/>
        <end position="108"/>
    </location>
</feature>
<reference evidence="2 3" key="1">
    <citation type="submission" date="2020-06" db="EMBL/GenBank/DDBJ databases">
        <title>Actinokineospora xiongansis sp. nov., isolated from soil of Baiyangdian.</title>
        <authorList>
            <person name="Zhang X."/>
        </authorList>
    </citation>
    <scope>NUCLEOTIDE SEQUENCE [LARGE SCALE GENOMIC DNA]</scope>
    <source>
        <strain evidence="2 3">HBU206404</strain>
    </source>
</reference>
<organism evidence="2 3">
    <name type="scientific">Actinokineospora xionganensis</name>
    <dbReference type="NCBI Taxonomy" id="2684470"/>
    <lineage>
        <taxon>Bacteria</taxon>
        <taxon>Bacillati</taxon>
        <taxon>Actinomycetota</taxon>
        <taxon>Actinomycetes</taxon>
        <taxon>Pseudonocardiales</taxon>
        <taxon>Pseudonocardiaceae</taxon>
        <taxon>Actinokineospora</taxon>
    </lineage>
</organism>
<gene>
    <name evidence="2" type="ORF">GPZ80_01740</name>
</gene>
<dbReference type="EMBL" id="JABVED010000001">
    <property type="protein sequence ID" value="MBC6445892.1"/>
    <property type="molecule type" value="Genomic_DNA"/>
</dbReference>
<sequence length="128" mass="13720">MAVTWRDGASSALVAVIVVSYTWYQNTGSLLFVRDARGMAVVGLALGLTACVVGARVTDGHMPVARLVLGVLAMISGVLTLVVSAEWSLGLFMLTVITLWLTTTFRHISGRRSTLPSTEPADRVESER</sequence>
<evidence type="ECO:0000313" key="3">
    <source>
        <dbReference type="Proteomes" id="UP000734823"/>
    </source>
</evidence>
<evidence type="ECO:0000313" key="2">
    <source>
        <dbReference type="EMBL" id="MBC6445892.1"/>
    </source>
</evidence>
<keyword evidence="1" id="KW-1133">Transmembrane helix</keyword>
<evidence type="ECO:0000256" key="1">
    <source>
        <dbReference type="SAM" id="Phobius"/>
    </source>
</evidence>
<comment type="caution">
    <text evidence="2">The sequence shown here is derived from an EMBL/GenBank/DDBJ whole genome shotgun (WGS) entry which is preliminary data.</text>
</comment>
<accession>A0ABR7KZM9</accession>
<keyword evidence="1" id="KW-0472">Membrane</keyword>
<proteinExistence type="predicted"/>
<feature type="transmembrane region" description="Helical" evidence="1">
    <location>
        <begin position="7"/>
        <end position="24"/>
    </location>
</feature>
<keyword evidence="1" id="KW-0812">Transmembrane</keyword>
<evidence type="ECO:0008006" key="4">
    <source>
        <dbReference type="Google" id="ProtNLM"/>
    </source>
</evidence>
<dbReference type="Proteomes" id="UP000734823">
    <property type="component" value="Unassembled WGS sequence"/>
</dbReference>
<dbReference type="RefSeq" id="WP_187217953.1">
    <property type="nucleotide sequence ID" value="NZ_JABVED010000001.1"/>
</dbReference>
<protein>
    <recommendedName>
        <fullName evidence="4">Low temperature requirement A protein (LtrA)</fullName>
    </recommendedName>
</protein>
<keyword evidence="3" id="KW-1185">Reference proteome</keyword>
<name>A0ABR7KZM9_9PSEU</name>
<feature type="transmembrane region" description="Helical" evidence="1">
    <location>
        <begin position="64"/>
        <end position="83"/>
    </location>
</feature>
<feature type="transmembrane region" description="Helical" evidence="1">
    <location>
        <begin position="36"/>
        <end position="57"/>
    </location>
</feature>